<dbReference type="PANTHER" id="PTHR30244:SF9">
    <property type="entry name" value="PROTEIN RV3402C"/>
    <property type="match status" value="1"/>
</dbReference>
<keyword evidence="7" id="KW-1185">Reference proteome</keyword>
<reference evidence="7" key="1">
    <citation type="submission" date="2015-05" db="EMBL/GenBank/DDBJ databases">
        <authorList>
            <consortium name="Pathogen Informatics"/>
        </authorList>
    </citation>
    <scope>NUCLEOTIDE SEQUENCE [LARGE SCALE GENOMIC DNA]</scope>
    <source>
        <strain evidence="7">M72</strain>
    </source>
</reference>
<evidence type="ECO:0000256" key="1">
    <source>
        <dbReference type="ARBA" id="ARBA00022898"/>
    </source>
</evidence>
<dbReference type="GO" id="GO:0008483">
    <property type="term" value="F:transaminase activity"/>
    <property type="evidence" value="ECO:0007669"/>
    <property type="project" value="UniProtKB-KW"/>
</dbReference>
<sequence length="378" mass="43299">MGVKKTRVKKEQKIFVTRTSMPPYEEFAEMIKPLWDTHWLTNMGQYHQELEKELRDYLQVEQLSLLVNGHMSLEMTIQAMQFPAGSEVITTPFTFVSTTHAIIRNGLKPVFCDIKPTDFTIDETKIESLITDRTVAIIPVHVYGNVCNVEAIEQIAQKYGLRVIYDAAHAFGETYLGHGIGSFGDASVFSFHATKVYNTIEGGAVASKSRELYEKLYNLKNFGIQNENVISDIGANAKMNEFAAIMGLCNLKYVAQNIQIRKKKVQLYNEQLKEVSYVRTPEFDHPDVKYNYAYYPVVLSTAEKRDEIYDALHQKNVYSRKYFYPLTADADCFGSQYQTCPLDVARDISSRVLVLPLYPELEDEMIMSIAQMIQELYN</sequence>
<dbReference type="Pfam" id="PF01041">
    <property type="entry name" value="DegT_DnrJ_EryC1"/>
    <property type="match status" value="1"/>
</dbReference>
<dbReference type="InterPro" id="IPR000653">
    <property type="entry name" value="DegT/StrS_aminotransferase"/>
</dbReference>
<evidence type="ECO:0000256" key="2">
    <source>
        <dbReference type="ARBA" id="ARBA00037999"/>
    </source>
</evidence>
<dbReference type="InterPro" id="IPR015421">
    <property type="entry name" value="PyrdxlP-dep_Trfase_major"/>
</dbReference>
<dbReference type="InterPro" id="IPR015424">
    <property type="entry name" value="PyrdxlP-dep_Trfase"/>
</dbReference>
<keyword evidence="6" id="KW-0808">Transferase</keyword>
<accession>A0A0M6WQJ2</accession>
<keyword evidence="6" id="KW-0032">Aminotransferase</keyword>
<dbReference type="GO" id="GO:0000271">
    <property type="term" value="P:polysaccharide biosynthetic process"/>
    <property type="evidence" value="ECO:0007669"/>
    <property type="project" value="TreeGrafter"/>
</dbReference>
<feature type="active site" description="Proton acceptor" evidence="3">
    <location>
        <position position="195"/>
    </location>
</feature>
<evidence type="ECO:0000256" key="4">
    <source>
        <dbReference type="PIRSR" id="PIRSR000390-2"/>
    </source>
</evidence>
<dbReference type="AlphaFoldDB" id="A0A0M6WQJ2"/>
<proteinExistence type="inferred from homology"/>
<dbReference type="CDD" id="cd00616">
    <property type="entry name" value="AHBA_syn"/>
    <property type="match status" value="1"/>
</dbReference>
<dbReference type="PIRSF" id="PIRSF000390">
    <property type="entry name" value="PLP_StrS"/>
    <property type="match status" value="1"/>
</dbReference>
<dbReference type="GO" id="GO:0030170">
    <property type="term" value="F:pyridoxal phosphate binding"/>
    <property type="evidence" value="ECO:0007669"/>
    <property type="project" value="TreeGrafter"/>
</dbReference>
<protein>
    <submittedName>
        <fullName evidence="6">DegT/DnrJ/EryC1/StrS aminotransferase</fullName>
    </submittedName>
</protein>
<feature type="modified residue" description="N6-(pyridoxal phosphate)lysine" evidence="4">
    <location>
        <position position="195"/>
    </location>
</feature>
<dbReference type="Gene3D" id="3.40.640.10">
    <property type="entry name" value="Type I PLP-dependent aspartate aminotransferase-like (Major domain)"/>
    <property type="match status" value="1"/>
</dbReference>
<organism evidence="6 7">
    <name type="scientific">Roseburia faecis</name>
    <dbReference type="NCBI Taxonomy" id="301302"/>
    <lineage>
        <taxon>Bacteria</taxon>
        <taxon>Bacillati</taxon>
        <taxon>Bacillota</taxon>
        <taxon>Clostridia</taxon>
        <taxon>Lachnospirales</taxon>
        <taxon>Lachnospiraceae</taxon>
        <taxon>Roseburia</taxon>
    </lineage>
</organism>
<evidence type="ECO:0000313" key="6">
    <source>
        <dbReference type="EMBL" id="CRL39255.1"/>
    </source>
</evidence>
<evidence type="ECO:0000313" key="7">
    <source>
        <dbReference type="Proteomes" id="UP000049979"/>
    </source>
</evidence>
<comment type="similarity">
    <text evidence="2 5">Belongs to the DegT/DnrJ/EryC1 family.</text>
</comment>
<gene>
    <name evidence="6" type="ORF">M72_29291</name>
</gene>
<dbReference type="Proteomes" id="UP000049979">
    <property type="component" value="Unassembled WGS sequence"/>
</dbReference>
<dbReference type="SUPFAM" id="SSF53383">
    <property type="entry name" value="PLP-dependent transferases"/>
    <property type="match status" value="1"/>
</dbReference>
<dbReference type="EMBL" id="CVRR01000022">
    <property type="protein sequence ID" value="CRL39255.1"/>
    <property type="molecule type" value="Genomic_DNA"/>
</dbReference>
<name>A0A0M6WQJ2_9FIRM</name>
<evidence type="ECO:0000256" key="3">
    <source>
        <dbReference type="PIRSR" id="PIRSR000390-1"/>
    </source>
</evidence>
<dbReference type="PANTHER" id="PTHR30244">
    <property type="entry name" value="TRANSAMINASE"/>
    <property type="match status" value="1"/>
</dbReference>
<evidence type="ECO:0000256" key="5">
    <source>
        <dbReference type="RuleBase" id="RU004508"/>
    </source>
</evidence>
<keyword evidence="1 4" id="KW-0663">Pyridoxal phosphate</keyword>